<comment type="caution">
    <text evidence="2">The sequence shown here is derived from an EMBL/GenBank/DDBJ whole genome shotgun (WGS) entry which is preliminary data.</text>
</comment>
<evidence type="ECO:0000259" key="1">
    <source>
        <dbReference type="Pfam" id="PF03886"/>
    </source>
</evidence>
<keyword evidence="3" id="KW-1185">Reference proteome</keyword>
<feature type="domain" description="ABC-type transport auxiliary lipoprotein component" evidence="1">
    <location>
        <begin position="49"/>
        <end position="207"/>
    </location>
</feature>
<proteinExistence type="predicted"/>
<dbReference type="PROSITE" id="PS51257">
    <property type="entry name" value="PROKAR_LIPOPROTEIN"/>
    <property type="match status" value="1"/>
</dbReference>
<accession>A0ABU1WC85</accession>
<sequence>MMLRSSTSGIRRTLRVLRLGFGVALVALACGCTSLLISDKPRDPSTIYAPDPRVQADPAWPTVPWQLMIASPTAPRPIDSLRIAVRPSPNEMQIYKGARWAKSPTTMLEDALLRTLEDSGRIAAVARQGSGIDPDYKLVLDLRRFESDYAQASVPAATIEVSAKLMDARSQKVVASRTFLEATPAASTGVPDVVAAFEQSLASITRGLAGWTLTNGASPAGAPAR</sequence>
<dbReference type="InterPro" id="IPR005586">
    <property type="entry name" value="ABC_trans_aux"/>
</dbReference>
<reference evidence="2 3" key="1">
    <citation type="submission" date="2023-07" db="EMBL/GenBank/DDBJ databases">
        <title>Sorghum-associated microbial communities from plants grown in Nebraska, USA.</title>
        <authorList>
            <person name="Schachtman D."/>
        </authorList>
    </citation>
    <scope>NUCLEOTIDE SEQUENCE [LARGE SCALE GENOMIC DNA]</scope>
    <source>
        <strain evidence="2 3">BE198</strain>
    </source>
</reference>
<organism evidence="2 3">
    <name type="scientific">Lysobacter niastensis</name>
    <dbReference type="NCBI Taxonomy" id="380629"/>
    <lineage>
        <taxon>Bacteria</taxon>
        <taxon>Pseudomonadati</taxon>
        <taxon>Pseudomonadota</taxon>
        <taxon>Gammaproteobacteria</taxon>
        <taxon>Lysobacterales</taxon>
        <taxon>Lysobacteraceae</taxon>
        <taxon>Lysobacter</taxon>
    </lineage>
</organism>
<gene>
    <name evidence="2" type="ORF">J2X06_002409</name>
</gene>
<dbReference type="Gene3D" id="3.40.50.10610">
    <property type="entry name" value="ABC-type transport auxiliary lipoprotein component"/>
    <property type="match status" value="1"/>
</dbReference>
<protein>
    <submittedName>
        <fullName evidence="2">Cholesterol transport system auxiliary component</fullName>
    </submittedName>
</protein>
<dbReference type="EMBL" id="JAVDVY010000002">
    <property type="protein sequence ID" value="MDR7135200.1"/>
    <property type="molecule type" value="Genomic_DNA"/>
</dbReference>
<evidence type="ECO:0000313" key="2">
    <source>
        <dbReference type="EMBL" id="MDR7135200.1"/>
    </source>
</evidence>
<name>A0ABU1WC85_9GAMM</name>
<dbReference type="Pfam" id="PF03886">
    <property type="entry name" value="ABC_trans_aux"/>
    <property type="match status" value="1"/>
</dbReference>
<dbReference type="SUPFAM" id="SSF159594">
    <property type="entry name" value="XCC0632-like"/>
    <property type="match status" value="1"/>
</dbReference>
<dbReference type="Proteomes" id="UP001251524">
    <property type="component" value="Unassembled WGS sequence"/>
</dbReference>
<evidence type="ECO:0000313" key="3">
    <source>
        <dbReference type="Proteomes" id="UP001251524"/>
    </source>
</evidence>